<keyword evidence="2" id="KW-1185">Reference proteome</keyword>
<dbReference type="RefSeq" id="YP_010655446.1">
    <property type="nucleotide sequence ID" value="NC_070828.1"/>
</dbReference>
<dbReference type="GeneID" id="77931308"/>
<dbReference type="Gene3D" id="3.40.50.300">
    <property type="entry name" value="P-loop containing nucleotide triphosphate hydrolases"/>
    <property type="match status" value="1"/>
</dbReference>
<evidence type="ECO:0000313" key="2">
    <source>
        <dbReference type="Proteomes" id="UP000316735"/>
    </source>
</evidence>
<dbReference type="EMBL" id="MK937595">
    <property type="protein sequence ID" value="QDH92107.1"/>
    <property type="molecule type" value="Genomic_DNA"/>
</dbReference>
<organism evidence="1 2">
    <name type="scientific">Streptomyces phage Dubu</name>
    <dbReference type="NCBI Taxonomy" id="2591226"/>
    <lineage>
        <taxon>Viruses</taxon>
        <taxon>Duplodnaviria</taxon>
        <taxon>Heunggongvirae</taxon>
        <taxon>Uroviricota</taxon>
        <taxon>Caudoviricetes</taxon>
        <taxon>Dubuvirus</taxon>
        <taxon>Dubuvirus dubu</taxon>
    </lineage>
</organism>
<evidence type="ECO:0000313" key="1">
    <source>
        <dbReference type="EMBL" id="QDH92107.1"/>
    </source>
</evidence>
<dbReference type="KEGG" id="vg:77931308"/>
<name>A0A514DER9_9CAUD</name>
<gene>
    <name evidence="1" type="primary">2</name>
    <name evidence="1" type="ORF">SEA_DUBU_2</name>
</gene>
<dbReference type="InterPro" id="IPR027417">
    <property type="entry name" value="P-loop_NTPase"/>
</dbReference>
<proteinExistence type="predicted"/>
<sequence>MSDARVLLVTLAWIEHHAVIPDGFSQGQRFTMLPWQLKVASNMYAVKATAEVGQKSTAFVYRRAQVIMPQKSGKGPFAAAVVLAEAAGPTVFAGFAQGGERYRCRDWGCACGWEFVYDQGDPMAVPQPTPLIQLLATSEDQVANVYRPLTAMIKHGHLSAFMKPLEGFVRVGEEGRIDVVTSSAQSRLGNPITFAIQDETGTYTATNKMIKVAETMRRGLAGMSGRSMETTNAYDPSEYSTAQKTHEGAAEDVYRYFPQAPPTLSYRNKAERRRIHKAVYADCPHIDLDAIEAEAAELLESDPGQAERFFGNRIMAGHGSWLEAASWLSRATPDREKPKPSEFKLMKVPIVLGFDGSDSDDWTGIRAETLDGFQFTPTYGPSDRPTVWDPAEWGGQVPRLEVDAAVDQLFRTYDVKLMYCDPPYWESEVDKWAERYGERRVIRWHTRRPVQMHAAAERLKTDCVKRDSAFTHDGCPVTERHIFNARMAARPSDRYVLAKPEHRRKIDMAVVSVLTHEAASDAIAAGLMKKKPLYMSA</sequence>
<protein>
    <submittedName>
        <fullName evidence="1">Terminase large subunit</fullName>
    </submittedName>
</protein>
<accession>A0A514DER9</accession>
<dbReference type="Proteomes" id="UP000316735">
    <property type="component" value="Segment"/>
</dbReference>
<reference evidence="1 2" key="1">
    <citation type="submission" date="2019-05" db="EMBL/GenBank/DDBJ databases">
        <authorList>
            <person name="Derk J.T."/>
            <person name="Gurtovaia V."/>
            <person name="Hoskins I.B.W."/>
            <person name="Meyer D.A."/>
            <person name="Wheatley K.M."/>
            <person name="Pape-Zambito D.A."/>
            <person name="Garlena R.A."/>
            <person name="Russell D.A."/>
            <person name="Pope W.H."/>
            <person name="Jacobs-Sera D."/>
            <person name="Hatfull G.F."/>
        </authorList>
    </citation>
    <scope>NUCLEOTIDE SEQUENCE [LARGE SCALE GENOMIC DNA]</scope>
</reference>